<protein>
    <submittedName>
        <fullName evidence="3">Glycosyltransferase family 1 protein</fullName>
    </submittedName>
</protein>
<evidence type="ECO:0000259" key="1">
    <source>
        <dbReference type="Pfam" id="PF00534"/>
    </source>
</evidence>
<feature type="domain" description="Glycosyl transferase family 1" evidence="1">
    <location>
        <begin position="209"/>
        <end position="377"/>
    </location>
</feature>
<sequence length="399" mass="44229">MKVALVSSGLIPIPPTRGGAVEEYVYQLSRHLRRLGIDAVVIDANYDSSRVICEDVNGAQVVRVPTAKPTVGFKERILKELLFGNTTMSYINKRGFDVVHANTAWVGFALALRRSAGKLKSQGFVYTCHNGLWPEDRVHMGEKIVRLVEGYTMKIADTVIALNKTMEKALAEKAKVDPRKMVIVPNGVDTEFFRPGLKDSQILSRYGLEEQSYILFVGRVSPEKGVHILLQAFKQIVNDIPKDFKLVIAGPLTSTFNSAEISGYAKAVMSYTKENLSERAVFTGEIDKNSLRILYSNAYCFVLPSLAEAFPMVLLEAMASGTPPIGSTAGGVPDMIIDNVNGLLFRKGDWRDLANKLLTLVQDRGFRDKLSHNARKHVEENFSWGTVAVRIKEAYSSII</sequence>
<dbReference type="GO" id="GO:0016758">
    <property type="term" value="F:hexosyltransferase activity"/>
    <property type="evidence" value="ECO:0007669"/>
    <property type="project" value="TreeGrafter"/>
</dbReference>
<accession>A0A7J2U330</accession>
<dbReference type="PANTHER" id="PTHR45947:SF3">
    <property type="entry name" value="SULFOQUINOVOSYL TRANSFERASE SQD2"/>
    <property type="match status" value="1"/>
</dbReference>
<gene>
    <name evidence="3" type="ORF">ENO26_03275</name>
</gene>
<reference evidence="3" key="1">
    <citation type="journal article" date="2020" name="mSystems">
        <title>Genome- and Community-Level Interaction Insights into Carbon Utilization and Element Cycling Functions of Hydrothermarchaeota in Hydrothermal Sediment.</title>
        <authorList>
            <person name="Zhou Z."/>
            <person name="Liu Y."/>
            <person name="Xu W."/>
            <person name="Pan J."/>
            <person name="Luo Z.H."/>
            <person name="Li M."/>
        </authorList>
    </citation>
    <scope>NUCLEOTIDE SEQUENCE [LARGE SCALE GENOMIC DNA]</scope>
    <source>
        <strain evidence="3">SpSt-125</strain>
    </source>
</reference>
<dbReference type="Gene3D" id="3.40.50.2000">
    <property type="entry name" value="Glycogen Phosphorylase B"/>
    <property type="match status" value="2"/>
</dbReference>
<dbReference type="PANTHER" id="PTHR45947">
    <property type="entry name" value="SULFOQUINOVOSYL TRANSFERASE SQD2"/>
    <property type="match status" value="1"/>
</dbReference>
<dbReference type="Pfam" id="PF00534">
    <property type="entry name" value="Glycos_transf_1"/>
    <property type="match status" value="1"/>
</dbReference>
<dbReference type="InterPro" id="IPR001296">
    <property type="entry name" value="Glyco_trans_1"/>
</dbReference>
<dbReference type="CDD" id="cd03801">
    <property type="entry name" value="GT4_PimA-like"/>
    <property type="match status" value="1"/>
</dbReference>
<evidence type="ECO:0000259" key="2">
    <source>
        <dbReference type="Pfam" id="PF13439"/>
    </source>
</evidence>
<keyword evidence="3" id="KW-0808">Transferase</keyword>
<feature type="domain" description="Glycosyltransferase subfamily 4-like N-terminal" evidence="2">
    <location>
        <begin position="21"/>
        <end position="191"/>
    </location>
</feature>
<name>A0A7J2U330_9CREN</name>
<dbReference type="SUPFAM" id="SSF53756">
    <property type="entry name" value="UDP-Glycosyltransferase/glycogen phosphorylase"/>
    <property type="match status" value="1"/>
</dbReference>
<dbReference type="InterPro" id="IPR050194">
    <property type="entry name" value="Glycosyltransferase_grp1"/>
</dbReference>
<dbReference type="EMBL" id="DSEU01000020">
    <property type="protein sequence ID" value="HEM66582.1"/>
    <property type="molecule type" value="Genomic_DNA"/>
</dbReference>
<dbReference type="InterPro" id="IPR028098">
    <property type="entry name" value="Glyco_trans_4-like_N"/>
</dbReference>
<comment type="caution">
    <text evidence="3">The sequence shown here is derived from an EMBL/GenBank/DDBJ whole genome shotgun (WGS) entry which is preliminary data.</text>
</comment>
<dbReference type="Pfam" id="PF13439">
    <property type="entry name" value="Glyco_transf_4"/>
    <property type="match status" value="1"/>
</dbReference>
<organism evidence="3">
    <name type="scientific">Ignisphaera aggregans</name>
    <dbReference type="NCBI Taxonomy" id="334771"/>
    <lineage>
        <taxon>Archaea</taxon>
        <taxon>Thermoproteota</taxon>
        <taxon>Thermoprotei</taxon>
        <taxon>Desulfurococcales</taxon>
        <taxon>Desulfurococcaceae</taxon>
        <taxon>Ignisphaera</taxon>
    </lineage>
</organism>
<evidence type="ECO:0000313" key="3">
    <source>
        <dbReference type="EMBL" id="HEM66582.1"/>
    </source>
</evidence>
<proteinExistence type="predicted"/>
<dbReference type="AlphaFoldDB" id="A0A7J2U330"/>